<name>A0A9Q1EAM3_SYNKA</name>
<gene>
    <name evidence="5" type="ORF">SKAU_G00409000</name>
</gene>
<evidence type="ECO:0000256" key="3">
    <source>
        <dbReference type="SAM" id="SignalP"/>
    </source>
</evidence>
<dbReference type="PANTHER" id="PTHR11422:SF10">
    <property type="entry name" value="IG-LIKE DOMAIN-CONTAINING PROTEIN"/>
    <property type="match status" value="1"/>
</dbReference>
<keyword evidence="2" id="KW-0812">Transmembrane</keyword>
<dbReference type="InterPro" id="IPR003598">
    <property type="entry name" value="Ig_sub2"/>
</dbReference>
<dbReference type="InterPro" id="IPR013106">
    <property type="entry name" value="Ig_V-set"/>
</dbReference>
<dbReference type="Gene3D" id="2.60.40.10">
    <property type="entry name" value="Immunoglobulins"/>
    <property type="match status" value="2"/>
</dbReference>
<dbReference type="InterPro" id="IPR036179">
    <property type="entry name" value="Ig-like_dom_sf"/>
</dbReference>
<feature type="chain" id="PRO_5040466019" description="Ig-like domain-containing protein" evidence="3">
    <location>
        <begin position="22"/>
        <end position="363"/>
    </location>
</feature>
<keyword evidence="6" id="KW-1185">Reference proteome</keyword>
<evidence type="ECO:0000313" key="6">
    <source>
        <dbReference type="Proteomes" id="UP001152622"/>
    </source>
</evidence>
<dbReference type="SMART" id="SM00409">
    <property type="entry name" value="IG"/>
    <property type="match status" value="2"/>
</dbReference>
<evidence type="ECO:0000259" key="4">
    <source>
        <dbReference type="PROSITE" id="PS50835"/>
    </source>
</evidence>
<keyword evidence="3" id="KW-0732">Signal</keyword>
<dbReference type="InterPro" id="IPR007110">
    <property type="entry name" value="Ig-like_dom"/>
</dbReference>
<protein>
    <recommendedName>
        <fullName evidence="4">Ig-like domain-containing protein</fullName>
    </recommendedName>
</protein>
<feature type="compositionally biased region" description="Acidic residues" evidence="1">
    <location>
        <begin position="220"/>
        <end position="230"/>
    </location>
</feature>
<feature type="domain" description="Ig-like" evidence="4">
    <location>
        <begin position="106"/>
        <end position="212"/>
    </location>
</feature>
<feature type="signal peptide" evidence="3">
    <location>
        <begin position="1"/>
        <end position="21"/>
    </location>
</feature>
<reference evidence="5" key="1">
    <citation type="journal article" date="2023" name="Science">
        <title>Genome structures resolve the early diversification of teleost fishes.</title>
        <authorList>
            <person name="Parey E."/>
            <person name="Louis A."/>
            <person name="Montfort J."/>
            <person name="Bouchez O."/>
            <person name="Roques C."/>
            <person name="Iampietro C."/>
            <person name="Lluch J."/>
            <person name="Castinel A."/>
            <person name="Donnadieu C."/>
            <person name="Desvignes T."/>
            <person name="Floi Bucao C."/>
            <person name="Jouanno E."/>
            <person name="Wen M."/>
            <person name="Mejri S."/>
            <person name="Dirks R."/>
            <person name="Jansen H."/>
            <person name="Henkel C."/>
            <person name="Chen W.J."/>
            <person name="Zahm M."/>
            <person name="Cabau C."/>
            <person name="Klopp C."/>
            <person name="Thompson A.W."/>
            <person name="Robinson-Rechavi M."/>
            <person name="Braasch I."/>
            <person name="Lecointre G."/>
            <person name="Bobe J."/>
            <person name="Postlethwait J.H."/>
            <person name="Berthelot C."/>
            <person name="Roest Crollius H."/>
            <person name="Guiguen Y."/>
        </authorList>
    </citation>
    <scope>NUCLEOTIDE SEQUENCE</scope>
    <source>
        <strain evidence="5">WJC10195</strain>
    </source>
</reference>
<proteinExistence type="predicted"/>
<organism evidence="5 6">
    <name type="scientific">Synaphobranchus kaupii</name>
    <name type="common">Kaup's arrowtooth eel</name>
    <dbReference type="NCBI Taxonomy" id="118154"/>
    <lineage>
        <taxon>Eukaryota</taxon>
        <taxon>Metazoa</taxon>
        <taxon>Chordata</taxon>
        <taxon>Craniata</taxon>
        <taxon>Vertebrata</taxon>
        <taxon>Euteleostomi</taxon>
        <taxon>Actinopterygii</taxon>
        <taxon>Neopterygii</taxon>
        <taxon>Teleostei</taxon>
        <taxon>Anguilliformes</taxon>
        <taxon>Synaphobranchidae</taxon>
        <taxon>Synaphobranchus</taxon>
    </lineage>
</organism>
<comment type="caution">
    <text evidence="5">The sequence shown here is derived from an EMBL/GenBank/DDBJ whole genome shotgun (WGS) entry which is preliminary data.</text>
</comment>
<keyword evidence="2" id="KW-0472">Membrane</keyword>
<evidence type="ECO:0000256" key="1">
    <source>
        <dbReference type="SAM" id="MobiDB-lite"/>
    </source>
</evidence>
<dbReference type="InterPro" id="IPR003599">
    <property type="entry name" value="Ig_sub"/>
</dbReference>
<feature type="domain" description="Ig-like" evidence="4">
    <location>
        <begin position="18"/>
        <end position="100"/>
    </location>
</feature>
<dbReference type="PROSITE" id="PS50835">
    <property type="entry name" value="IG_LIKE"/>
    <property type="match status" value="2"/>
</dbReference>
<dbReference type="AlphaFoldDB" id="A0A9Q1EAM3"/>
<dbReference type="PANTHER" id="PTHR11422">
    <property type="entry name" value="T-CELL SURFACE GLYCOPROTEIN CD4"/>
    <property type="match status" value="1"/>
</dbReference>
<dbReference type="SUPFAM" id="SSF48726">
    <property type="entry name" value="Immunoglobulin"/>
    <property type="match status" value="2"/>
</dbReference>
<keyword evidence="2" id="KW-1133">Transmembrane helix</keyword>
<dbReference type="OrthoDB" id="8777224at2759"/>
<feature type="region of interest" description="Disordered" evidence="1">
    <location>
        <begin position="205"/>
        <end position="233"/>
    </location>
</feature>
<accession>A0A9Q1EAM3</accession>
<sequence>MRAANSTTASLFLQIILSSFAKTPTVRLSVPEGHYLILICPGHDPRDSAPLDWTDGDGRVVATKRGHWATSANDDKYRLLTDGSLLLQNLQPGDSGEFRCGDLAVADVEVLTGENYIVSAGRSVQLPCRVTDKQKQRWTFRKSKRSERRTVFIKYRNGTLRKEAEDPQNRFTHTSDNALHISNLRPSDAGEYWCNGKRAANLAVRTEKPDYTNQSAATTEETDTETDVPENGDSGCGSAVPVAVLIGSCVLILLAGLLIFLLINRKWCRKGDNQEPGQLHSLRPADEAGRPVTMATEEPQNKTHGDPLVGAGEIHYASLGRQNWKERPITQGERHHVIYSTVAGGQVRASVRGEQHNALTSQA</sequence>
<dbReference type="Proteomes" id="UP001152622">
    <property type="component" value="Chromosome 21"/>
</dbReference>
<dbReference type="EMBL" id="JAINUF010000021">
    <property type="protein sequence ID" value="KAJ8335261.1"/>
    <property type="molecule type" value="Genomic_DNA"/>
</dbReference>
<dbReference type="SMART" id="SM00406">
    <property type="entry name" value="IGv"/>
    <property type="match status" value="1"/>
</dbReference>
<evidence type="ECO:0000313" key="5">
    <source>
        <dbReference type="EMBL" id="KAJ8335261.1"/>
    </source>
</evidence>
<evidence type="ECO:0000256" key="2">
    <source>
        <dbReference type="SAM" id="Phobius"/>
    </source>
</evidence>
<dbReference type="CDD" id="cd00099">
    <property type="entry name" value="IgV"/>
    <property type="match status" value="1"/>
</dbReference>
<dbReference type="InterPro" id="IPR013783">
    <property type="entry name" value="Ig-like_fold"/>
</dbReference>
<feature type="transmembrane region" description="Helical" evidence="2">
    <location>
        <begin position="239"/>
        <end position="263"/>
    </location>
</feature>
<dbReference type="SMART" id="SM00408">
    <property type="entry name" value="IGc2"/>
    <property type="match status" value="2"/>
</dbReference>
<dbReference type="Pfam" id="PF07686">
    <property type="entry name" value="V-set"/>
    <property type="match status" value="1"/>
</dbReference>